<accession>A0AAJ7IZ64</accession>
<proteinExistence type="predicted"/>
<keyword evidence="2" id="KW-0238">DNA-binding</keyword>
<dbReference type="RefSeq" id="XP_017880242.1">
    <property type="nucleotide sequence ID" value="XM_018024753.2"/>
</dbReference>
<comment type="subcellular location">
    <subcellularLocation>
        <location evidence="1">Nucleus</location>
    </subcellularLocation>
</comment>
<dbReference type="GO" id="GO:0000981">
    <property type="term" value="F:DNA-binding transcription factor activity, RNA polymerase II-specific"/>
    <property type="evidence" value="ECO:0007669"/>
    <property type="project" value="TreeGrafter"/>
</dbReference>
<name>A0AAJ7IZ64_9HYME</name>
<keyword evidence="4" id="KW-1185">Reference proteome</keyword>
<evidence type="ECO:0000256" key="1">
    <source>
        <dbReference type="ARBA" id="ARBA00004123"/>
    </source>
</evidence>
<dbReference type="SUPFAM" id="SSF46689">
    <property type="entry name" value="Homeodomain-like"/>
    <property type="match status" value="1"/>
</dbReference>
<evidence type="ECO:0000256" key="2">
    <source>
        <dbReference type="ARBA" id="ARBA00023125"/>
    </source>
</evidence>
<dbReference type="PANTHER" id="PTHR46380">
    <property type="entry name" value="CYCLIN-D-BINDING MYB-LIKE TRANSCRIPTION FACTOR 1"/>
    <property type="match status" value="1"/>
</dbReference>
<dbReference type="AlphaFoldDB" id="A0AAJ7IZ64"/>
<dbReference type="KEGG" id="ccal:108625051"/>
<gene>
    <name evidence="5" type="primary">LOC108625051</name>
</gene>
<keyword evidence="3" id="KW-0539">Nucleus</keyword>
<evidence type="ECO:0000313" key="5">
    <source>
        <dbReference type="RefSeq" id="XP_017880242.1"/>
    </source>
</evidence>
<sequence>METHVDDVTLLAKEIKKRNKLSTYEAQYLKGLQICLRRPVLPQHEIESRAGSHIPTHEEMERFQQIAFIKKGSFEPSEDIRIAKNWKKFCKIHNWDQKRVEPFLHFREGSKTHIRSKQARKKFVQFLAHGLPNRTLYSVYHRFRNLYEDRLQRRFHPDEDRMILDHLEHNPHLDEKRKYADLAKVLKRTRASIWRRYKILRRRHERKSSL</sequence>
<dbReference type="PANTHER" id="PTHR46380:SF2">
    <property type="entry name" value="CYCLIN-D-BINDING MYB-LIKE TRANSCRIPTION FACTOR 1"/>
    <property type="match status" value="1"/>
</dbReference>
<evidence type="ECO:0000313" key="4">
    <source>
        <dbReference type="Proteomes" id="UP000694925"/>
    </source>
</evidence>
<protein>
    <submittedName>
        <fullName evidence="5">Uncharacterized protein LOC108625051</fullName>
    </submittedName>
</protein>
<dbReference type="InterPro" id="IPR009057">
    <property type="entry name" value="Homeodomain-like_sf"/>
</dbReference>
<dbReference type="Proteomes" id="UP000694925">
    <property type="component" value="Unplaced"/>
</dbReference>
<evidence type="ECO:0000256" key="3">
    <source>
        <dbReference type="ARBA" id="ARBA00023242"/>
    </source>
</evidence>
<dbReference type="GO" id="GO:0005634">
    <property type="term" value="C:nucleus"/>
    <property type="evidence" value="ECO:0007669"/>
    <property type="project" value="UniProtKB-SubCell"/>
</dbReference>
<dbReference type="GeneID" id="108625051"/>
<organism evidence="4 5">
    <name type="scientific">Ceratina calcarata</name>
    <dbReference type="NCBI Taxonomy" id="156304"/>
    <lineage>
        <taxon>Eukaryota</taxon>
        <taxon>Metazoa</taxon>
        <taxon>Ecdysozoa</taxon>
        <taxon>Arthropoda</taxon>
        <taxon>Hexapoda</taxon>
        <taxon>Insecta</taxon>
        <taxon>Pterygota</taxon>
        <taxon>Neoptera</taxon>
        <taxon>Endopterygota</taxon>
        <taxon>Hymenoptera</taxon>
        <taxon>Apocrita</taxon>
        <taxon>Aculeata</taxon>
        <taxon>Apoidea</taxon>
        <taxon>Anthophila</taxon>
        <taxon>Apidae</taxon>
        <taxon>Ceratina</taxon>
        <taxon>Zadontomerus</taxon>
    </lineage>
</organism>
<dbReference type="GO" id="GO:0000978">
    <property type="term" value="F:RNA polymerase II cis-regulatory region sequence-specific DNA binding"/>
    <property type="evidence" value="ECO:0007669"/>
    <property type="project" value="TreeGrafter"/>
</dbReference>
<dbReference type="InterPro" id="IPR051651">
    <property type="entry name" value="DMTF1_DNA-bind_reg"/>
</dbReference>
<reference evidence="5" key="1">
    <citation type="submission" date="2025-08" db="UniProtKB">
        <authorList>
            <consortium name="RefSeq"/>
        </authorList>
    </citation>
    <scope>IDENTIFICATION</scope>
    <source>
        <tissue evidence="5">Whole body</tissue>
    </source>
</reference>